<sequence>MVDSNNPESDAGLFTVAVIGAGAAGTLATARLLAESAASGRRISVALINSGADVGRGPAYSTMCDAHLLNVPAGKMGADPENATGFMDWMSDRGRPVAATDFLPRWLFGSYLGEHLSAAARRYSKTGSVRFLRARAIGISDLQDGVAVHLADGRTVRAGGVVLALGGFGPSREWVPAELAGSAHLINDPWDVDALDSVPSHADLLLVGTGLTMCDVALASCRPGRTVYAVSRSGLLPHPHVMPLVSPLEMPLPVGASSLRDVRQVVLRHVVRSVRATGDWRPAMDGLRPLTTKLWQRLSDRDRADFLVRYQRVWESHRHRIPPPTSAALAGAVDSGELEVNAAEIVQARPERGRVRVWLSNGRKLEVAAVVNCAGPEYDLNKVDDRLIRHLLATGLARCGPQLLGLDTTDDGRLVGADRHRRVPLWTIGSLRRGNLWETTAIPEIRGQASQLARTVLGCI</sequence>
<evidence type="ECO:0000313" key="3">
    <source>
        <dbReference type="EMBL" id="GAA1674561.1"/>
    </source>
</evidence>
<gene>
    <name evidence="3" type="ORF">GCM10009765_24940</name>
</gene>
<keyword evidence="1" id="KW-0472">Membrane</keyword>
<evidence type="ECO:0000256" key="1">
    <source>
        <dbReference type="SAM" id="Phobius"/>
    </source>
</evidence>
<comment type="caution">
    <text evidence="3">The sequence shown here is derived from an EMBL/GenBank/DDBJ whole genome shotgun (WGS) entry which is preliminary data.</text>
</comment>
<feature type="domain" description="FAD-dependent urate hydroxylase HpyO/Asp monooxygenase CreE-like FAD/NAD(P)-binding" evidence="2">
    <location>
        <begin position="17"/>
        <end position="167"/>
    </location>
</feature>
<accession>A0ABN2GP73</accession>
<protein>
    <submittedName>
        <fullName evidence="3">FAD/NAD(P)-binding protein</fullName>
    </submittedName>
</protein>
<dbReference type="Gene3D" id="3.50.50.60">
    <property type="entry name" value="FAD/NAD(P)-binding domain"/>
    <property type="match status" value="1"/>
</dbReference>
<proteinExistence type="predicted"/>
<evidence type="ECO:0000313" key="4">
    <source>
        <dbReference type="Proteomes" id="UP001500618"/>
    </source>
</evidence>
<dbReference type="PANTHER" id="PTHR40254">
    <property type="entry name" value="BLR0577 PROTEIN"/>
    <property type="match status" value="1"/>
</dbReference>
<dbReference type="Pfam" id="PF13454">
    <property type="entry name" value="NAD_binding_9"/>
    <property type="match status" value="1"/>
</dbReference>
<evidence type="ECO:0000259" key="2">
    <source>
        <dbReference type="Pfam" id="PF13454"/>
    </source>
</evidence>
<keyword evidence="1" id="KW-0812">Transmembrane</keyword>
<dbReference type="Proteomes" id="UP001500618">
    <property type="component" value="Unassembled WGS sequence"/>
</dbReference>
<dbReference type="SUPFAM" id="SSF51905">
    <property type="entry name" value="FAD/NAD(P)-binding domain"/>
    <property type="match status" value="1"/>
</dbReference>
<keyword evidence="1" id="KW-1133">Transmembrane helix</keyword>
<reference evidence="3 4" key="1">
    <citation type="journal article" date="2019" name="Int. J. Syst. Evol. Microbiol.">
        <title>The Global Catalogue of Microorganisms (GCM) 10K type strain sequencing project: providing services to taxonomists for standard genome sequencing and annotation.</title>
        <authorList>
            <consortium name="The Broad Institute Genomics Platform"/>
            <consortium name="The Broad Institute Genome Sequencing Center for Infectious Disease"/>
            <person name="Wu L."/>
            <person name="Ma J."/>
        </authorList>
    </citation>
    <scope>NUCLEOTIDE SEQUENCE [LARGE SCALE GENOMIC DNA]</scope>
    <source>
        <strain evidence="3 4">JCM 14718</strain>
    </source>
</reference>
<dbReference type="PANTHER" id="PTHR40254:SF1">
    <property type="entry name" value="BLR0577 PROTEIN"/>
    <property type="match status" value="1"/>
</dbReference>
<dbReference type="InterPro" id="IPR052189">
    <property type="entry name" value="L-asp_N-monooxygenase_NS-form"/>
</dbReference>
<feature type="transmembrane region" description="Helical" evidence="1">
    <location>
        <begin position="12"/>
        <end position="34"/>
    </location>
</feature>
<keyword evidence="4" id="KW-1185">Reference proteome</keyword>
<dbReference type="InterPro" id="IPR038732">
    <property type="entry name" value="HpyO/CreE_NAD-binding"/>
</dbReference>
<name>A0ABN2GP73_9ACTN</name>
<organism evidence="3 4">
    <name type="scientific">Fodinicola feengrottensis</name>
    <dbReference type="NCBI Taxonomy" id="435914"/>
    <lineage>
        <taxon>Bacteria</taxon>
        <taxon>Bacillati</taxon>
        <taxon>Actinomycetota</taxon>
        <taxon>Actinomycetes</taxon>
        <taxon>Mycobacteriales</taxon>
        <taxon>Fodinicola</taxon>
    </lineage>
</organism>
<dbReference type="InterPro" id="IPR036188">
    <property type="entry name" value="FAD/NAD-bd_sf"/>
</dbReference>
<dbReference type="EMBL" id="BAAANY010000008">
    <property type="protein sequence ID" value="GAA1674561.1"/>
    <property type="molecule type" value="Genomic_DNA"/>
</dbReference>